<dbReference type="SMART" id="SM00060">
    <property type="entry name" value="FN3"/>
    <property type="match status" value="3"/>
</dbReference>
<evidence type="ECO:0000313" key="6">
    <source>
        <dbReference type="EMBL" id="OHB04132.1"/>
    </source>
</evidence>
<dbReference type="InterPro" id="IPR050991">
    <property type="entry name" value="ECM_Regulatory_Proteins"/>
</dbReference>
<evidence type="ECO:0000256" key="1">
    <source>
        <dbReference type="ARBA" id="ARBA00022737"/>
    </source>
</evidence>
<feature type="domain" description="Fibronectin type-III" evidence="5">
    <location>
        <begin position="146"/>
        <end position="236"/>
    </location>
</feature>
<dbReference type="PANTHER" id="PTHR46708:SF11">
    <property type="entry name" value="RECEPTOR-TYPE TYROSINE-PROTEIN PHOSPHATASE ETA-LIKE"/>
    <property type="match status" value="1"/>
</dbReference>
<name>A0A1G2U5I5_9BACT</name>
<keyword evidence="3" id="KW-0812">Transmembrane</keyword>
<keyword evidence="4" id="KW-0732">Signal</keyword>
<feature type="compositionally biased region" description="Basic and acidic residues" evidence="2">
    <location>
        <begin position="518"/>
        <end position="529"/>
    </location>
</feature>
<feature type="region of interest" description="Disordered" evidence="2">
    <location>
        <begin position="518"/>
        <end position="541"/>
    </location>
</feature>
<organism evidence="6 7">
    <name type="scientific">Candidatus Zambryskibacteria bacterium RIFCSPLOWO2_01_FULL_43_17</name>
    <dbReference type="NCBI Taxonomy" id="1802760"/>
    <lineage>
        <taxon>Bacteria</taxon>
        <taxon>Candidatus Zambryskiibacteriota</taxon>
    </lineage>
</organism>
<gene>
    <name evidence="6" type="ORF">A2920_02220</name>
</gene>
<dbReference type="EMBL" id="MHWD01000014">
    <property type="protein sequence ID" value="OHB04132.1"/>
    <property type="molecule type" value="Genomic_DNA"/>
</dbReference>
<evidence type="ECO:0000256" key="4">
    <source>
        <dbReference type="SAM" id="SignalP"/>
    </source>
</evidence>
<keyword evidence="3" id="KW-0472">Membrane</keyword>
<dbReference type="CDD" id="cd00063">
    <property type="entry name" value="FN3"/>
    <property type="match status" value="2"/>
</dbReference>
<keyword evidence="3" id="KW-1133">Transmembrane helix</keyword>
<reference evidence="6 7" key="1">
    <citation type="journal article" date="2016" name="Nat. Commun.">
        <title>Thousands of microbial genomes shed light on interconnected biogeochemical processes in an aquifer system.</title>
        <authorList>
            <person name="Anantharaman K."/>
            <person name="Brown C.T."/>
            <person name="Hug L.A."/>
            <person name="Sharon I."/>
            <person name="Castelle C.J."/>
            <person name="Probst A.J."/>
            <person name="Thomas B.C."/>
            <person name="Singh A."/>
            <person name="Wilkins M.J."/>
            <person name="Karaoz U."/>
            <person name="Brodie E.L."/>
            <person name="Williams K.H."/>
            <person name="Hubbard S.S."/>
            <person name="Banfield J.F."/>
        </authorList>
    </citation>
    <scope>NUCLEOTIDE SEQUENCE [LARGE SCALE GENOMIC DNA]</scope>
</reference>
<feature type="transmembrane region" description="Helical" evidence="3">
    <location>
        <begin position="492"/>
        <end position="511"/>
    </location>
</feature>
<dbReference type="Proteomes" id="UP000179283">
    <property type="component" value="Unassembled WGS sequence"/>
</dbReference>
<comment type="caution">
    <text evidence="6">The sequence shown here is derived from an EMBL/GenBank/DDBJ whole genome shotgun (WGS) entry which is preliminary data.</text>
</comment>
<dbReference type="InterPro" id="IPR013783">
    <property type="entry name" value="Ig-like_fold"/>
</dbReference>
<evidence type="ECO:0000313" key="7">
    <source>
        <dbReference type="Proteomes" id="UP000179283"/>
    </source>
</evidence>
<keyword evidence="1" id="KW-0677">Repeat</keyword>
<dbReference type="InterPro" id="IPR036116">
    <property type="entry name" value="FN3_sf"/>
</dbReference>
<dbReference type="AlphaFoldDB" id="A0A1G2U5I5"/>
<dbReference type="InterPro" id="IPR003961">
    <property type="entry name" value="FN3_dom"/>
</dbReference>
<dbReference type="Pfam" id="PF00041">
    <property type="entry name" value="fn3"/>
    <property type="match status" value="1"/>
</dbReference>
<proteinExistence type="predicted"/>
<accession>A0A1G2U5I5</accession>
<feature type="chain" id="PRO_5009584686" description="Fibronectin type-III domain-containing protein" evidence="4">
    <location>
        <begin position="26"/>
        <end position="541"/>
    </location>
</feature>
<sequence>MSLLKTIASAVIISLVFCSFTIANAVEDQFEINLTVTGSSDVTAPSTPTGLSATAVSTSQIDLSWTASTDNVAVTGYRIYRDSVFITTSAGTTYSDTGLSSNTTYSYAVSATDAASNESSQSSSASATTFSESASSGGGGSGQSVAPYAYDIVIVPALDSAVISWKTNQPALSTLSWGVTSNLEMGSMTETLYGTEHSATISGLSPATVYLFSIYMVSGYGRAGVSPINSFQTLSLAEYLPNPTNFVAVPKDSSIALNWNNPIDPRFDEVRLVRGEGFYPSDPNDGEVLYEGSAEDFEDENVVIGERYYYALFAKDGAGTYSSGVLASARIPVKGETPQPEEGVFDGLPKAPGVHPEIEKLAFLDFDFIQEGKRITSFTGGGVAIDGGKNLTVSLDYSKVPEVLKSVVITLVHPADSSKTFSFLLRVNPEKTAYSATIGPLGDSGKYGLRIAIVDYKNRGLKEIVGDLFASAGVLYTGDSWRNALVLFITEHFINILLLLILLALLIKAFLLTADKKKRQEPEGKKNLDSSKVLESSEVDV</sequence>
<protein>
    <recommendedName>
        <fullName evidence="5">Fibronectin type-III domain-containing protein</fullName>
    </recommendedName>
</protein>
<dbReference type="SUPFAM" id="SSF49265">
    <property type="entry name" value="Fibronectin type III"/>
    <property type="match status" value="2"/>
</dbReference>
<evidence type="ECO:0000256" key="2">
    <source>
        <dbReference type="SAM" id="MobiDB-lite"/>
    </source>
</evidence>
<dbReference type="PANTHER" id="PTHR46708">
    <property type="entry name" value="TENASCIN"/>
    <property type="match status" value="1"/>
</dbReference>
<evidence type="ECO:0000256" key="3">
    <source>
        <dbReference type="SAM" id="Phobius"/>
    </source>
</evidence>
<dbReference type="PROSITE" id="PS50853">
    <property type="entry name" value="FN3"/>
    <property type="match status" value="2"/>
</dbReference>
<feature type="domain" description="Fibronectin type-III" evidence="5">
    <location>
        <begin position="47"/>
        <end position="132"/>
    </location>
</feature>
<dbReference type="Gene3D" id="2.60.40.10">
    <property type="entry name" value="Immunoglobulins"/>
    <property type="match status" value="3"/>
</dbReference>
<feature type="signal peptide" evidence="4">
    <location>
        <begin position="1"/>
        <end position="25"/>
    </location>
</feature>
<evidence type="ECO:0000259" key="5">
    <source>
        <dbReference type="PROSITE" id="PS50853"/>
    </source>
</evidence>